<keyword evidence="5" id="KW-0833">Ubl conjugation pathway</keyword>
<dbReference type="SUPFAM" id="SSF57850">
    <property type="entry name" value="RING/U-box"/>
    <property type="match status" value="1"/>
</dbReference>
<keyword evidence="12" id="KW-1185">Reference proteome</keyword>
<organism evidence="11 12">
    <name type="scientific">Helobdella robusta</name>
    <name type="common">Californian leech</name>
    <dbReference type="NCBI Taxonomy" id="6412"/>
    <lineage>
        <taxon>Eukaryota</taxon>
        <taxon>Metazoa</taxon>
        <taxon>Spiralia</taxon>
        <taxon>Lophotrochozoa</taxon>
        <taxon>Annelida</taxon>
        <taxon>Clitellata</taxon>
        <taxon>Hirudinea</taxon>
        <taxon>Rhynchobdellida</taxon>
        <taxon>Glossiphoniidae</taxon>
        <taxon>Helobdella</taxon>
    </lineage>
</organism>
<dbReference type="GO" id="GO:0006515">
    <property type="term" value="P:protein quality control for misfolded or incompletely synthesized proteins"/>
    <property type="evidence" value="ECO:0000318"/>
    <property type="project" value="GO_Central"/>
</dbReference>
<dbReference type="InParanoid" id="T1EGZ1"/>
<dbReference type="PANTHER" id="PTHR46803">
    <property type="entry name" value="E3 UBIQUITIN-PROTEIN LIGASE CHIP"/>
    <property type="match status" value="1"/>
</dbReference>
<dbReference type="Pfam" id="PF04564">
    <property type="entry name" value="U-box"/>
    <property type="match status" value="1"/>
</dbReference>
<reference evidence="10 12" key="2">
    <citation type="journal article" date="2013" name="Nature">
        <title>Insights into bilaterian evolution from three spiralian genomes.</title>
        <authorList>
            <person name="Simakov O."/>
            <person name="Marletaz F."/>
            <person name="Cho S.J."/>
            <person name="Edsinger-Gonzales E."/>
            <person name="Havlak P."/>
            <person name="Hellsten U."/>
            <person name="Kuo D.H."/>
            <person name="Larsson T."/>
            <person name="Lv J."/>
            <person name="Arendt D."/>
            <person name="Savage R."/>
            <person name="Osoegawa K."/>
            <person name="de Jong P."/>
            <person name="Grimwood J."/>
            <person name="Chapman J.A."/>
            <person name="Shapiro H."/>
            <person name="Aerts A."/>
            <person name="Otillar R.P."/>
            <person name="Terry A.Y."/>
            <person name="Boore J.L."/>
            <person name="Grigoriev I.V."/>
            <person name="Lindberg D.R."/>
            <person name="Seaver E.C."/>
            <person name="Weisblat D.A."/>
            <person name="Putnam N.H."/>
            <person name="Rokhsar D.S."/>
        </authorList>
    </citation>
    <scope>NUCLEOTIDE SEQUENCE</scope>
</reference>
<dbReference type="RefSeq" id="XP_009017201.1">
    <property type="nucleotide sequence ID" value="XM_009018953.1"/>
</dbReference>
<evidence type="ECO:0000313" key="10">
    <source>
        <dbReference type="EMBL" id="ESO04622.1"/>
    </source>
</evidence>
<dbReference type="KEGG" id="hro:HELRODRAFT_123811"/>
<dbReference type="Gene3D" id="3.30.40.10">
    <property type="entry name" value="Zinc/RING finger domain, C3HC4 (zinc finger)"/>
    <property type="match status" value="1"/>
</dbReference>
<evidence type="ECO:0000256" key="6">
    <source>
        <dbReference type="ARBA" id="ARBA00022803"/>
    </source>
</evidence>
<dbReference type="EC" id="2.3.2.27" evidence="2"/>
<dbReference type="GO" id="GO:0030018">
    <property type="term" value="C:Z disc"/>
    <property type="evidence" value="ECO:0000318"/>
    <property type="project" value="GO_Central"/>
</dbReference>
<dbReference type="Pfam" id="PF00515">
    <property type="entry name" value="TPR_1"/>
    <property type="match status" value="1"/>
</dbReference>
<keyword evidence="4" id="KW-0677">Repeat</keyword>
<evidence type="ECO:0000256" key="7">
    <source>
        <dbReference type="ARBA" id="ARBA00044534"/>
    </source>
</evidence>
<gene>
    <name evidence="11" type="primary">20195841</name>
    <name evidence="10" type="ORF">HELRODRAFT_123811</name>
</gene>
<dbReference type="GO" id="GO:0045862">
    <property type="term" value="P:positive regulation of proteolysis"/>
    <property type="evidence" value="ECO:0000318"/>
    <property type="project" value="GO_Central"/>
</dbReference>
<dbReference type="FunFam" id="3.30.40.10:FF:000124">
    <property type="entry name" value="STIP1 homology and U box-containing protein 1"/>
    <property type="match status" value="1"/>
</dbReference>
<dbReference type="GO" id="GO:0061630">
    <property type="term" value="F:ubiquitin protein ligase activity"/>
    <property type="evidence" value="ECO:0000318"/>
    <property type="project" value="GO_Central"/>
</dbReference>
<dbReference type="Pfam" id="PF13181">
    <property type="entry name" value="TPR_8"/>
    <property type="match status" value="1"/>
</dbReference>
<dbReference type="GO" id="GO:0000209">
    <property type="term" value="P:protein polyubiquitination"/>
    <property type="evidence" value="ECO:0000318"/>
    <property type="project" value="GO_Central"/>
</dbReference>
<evidence type="ECO:0000256" key="3">
    <source>
        <dbReference type="ARBA" id="ARBA00022679"/>
    </source>
</evidence>
<dbReference type="PROSITE" id="PS51698">
    <property type="entry name" value="U_BOX"/>
    <property type="match status" value="1"/>
</dbReference>
<evidence type="ECO:0000256" key="4">
    <source>
        <dbReference type="ARBA" id="ARBA00022737"/>
    </source>
</evidence>
<dbReference type="AlphaFoldDB" id="T1EGZ1"/>
<evidence type="ECO:0000256" key="5">
    <source>
        <dbReference type="ARBA" id="ARBA00022786"/>
    </source>
</evidence>
<dbReference type="CDD" id="cd16654">
    <property type="entry name" value="RING-Ubox_CHIP"/>
    <property type="match status" value="1"/>
</dbReference>
<dbReference type="eggNOG" id="KOG4642">
    <property type="taxonomic scope" value="Eukaryota"/>
</dbReference>
<dbReference type="OMA" id="WAGVEHD"/>
<dbReference type="GeneID" id="20195841"/>
<dbReference type="EMBL" id="KB096457">
    <property type="protein sequence ID" value="ESO04622.1"/>
    <property type="molecule type" value="Genomic_DNA"/>
</dbReference>
<dbReference type="GO" id="GO:0005737">
    <property type="term" value="C:cytoplasm"/>
    <property type="evidence" value="ECO:0000318"/>
    <property type="project" value="GO_Central"/>
</dbReference>
<dbReference type="STRING" id="6412.T1EGZ1"/>
<keyword evidence="6" id="KW-0802">TPR repeat</keyword>
<evidence type="ECO:0000259" key="9">
    <source>
        <dbReference type="PROSITE" id="PS51698"/>
    </source>
</evidence>
<dbReference type="InterPro" id="IPR013083">
    <property type="entry name" value="Znf_RING/FYVE/PHD"/>
</dbReference>
<dbReference type="SUPFAM" id="SSF48452">
    <property type="entry name" value="TPR-like"/>
    <property type="match status" value="1"/>
</dbReference>
<keyword evidence="3" id="KW-0808">Transferase</keyword>
<evidence type="ECO:0000313" key="12">
    <source>
        <dbReference type="Proteomes" id="UP000015101"/>
    </source>
</evidence>
<reference evidence="12" key="1">
    <citation type="submission" date="2012-12" db="EMBL/GenBank/DDBJ databases">
        <authorList>
            <person name="Hellsten U."/>
            <person name="Grimwood J."/>
            <person name="Chapman J.A."/>
            <person name="Shapiro H."/>
            <person name="Aerts A."/>
            <person name="Otillar R.P."/>
            <person name="Terry A.Y."/>
            <person name="Boore J.L."/>
            <person name="Simakov O."/>
            <person name="Marletaz F."/>
            <person name="Cho S.-J."/>
            <person name="Edsinger-Gonzales E."/>
            <person name="Havlak P."/>
            <person name="Kuo D.-H."/>
            <person name="Larsson T."/>
            <person name="Lv J."/>
            <person name="Arendt D."/>
            <person name="Savage R."/>
            <person name="Osoegawa K."/>
            <person name="de Jong P."/>
            <person name="Lindberg D.R."/>
            <person name="Seaver E.C."/>
            <person name="Weisblat D.A."/>
            <person name="Putnam N.H."/>
            <person name="Grigoriev I.V."/>
            <person name="Rokhsar D.S."/>
        </authorList>
    </citation>
    <scope>NUCLEOTIDE SEQUENCE</scope>
</reference>
<dbReference type="PANTHER" id="PTHR46803:SF2">
    <property type="entry name" value="E3 UBIQUITIN-PROTEIN LIGASE CHIP"/>
    <property type="match status" value="1"/>
</dbReference>
<dbReference type="GO" id="GO:0051087">
    <property type="term" value="F:protein-folding chaperone binding"/>
    <property type="evidence" value="ECO:0000318"/>
    <property type="project" value="GO_Central"/>
</dbReference>
<feature type="domain" description="U-box" evidence="9">
    <location>
        <begin position="186"/>
        <end position="260"/>
    </location>
</feature>
<dbReference type="CTD" id="20195841"/>
<dbReference type="InterPro" id="IPR003613">
    <property type="entry name" value="Ubox_domain"/>
</dbReference>
<evidence type="ECO:0000256" key="8">
    <source>
        <dbReference type="ARBA" id="ARBA00044543"/>
    </source>
</evidence>
<dbReference type="SMART" id="SM00504">
    <property type="entry name" value="Ubox"/>
    <property type="match status" value="1"/>
</dbReference>
<reference evidence="11" key="3">
    <citation type="submission" date="2015-06" db="UniProtKB">
        <authorList>
            <consortium name="EnsemblMetazoa"/>
        </authorList>
    </citation>
    <scope>IDENTIFICATION</scope>
</reference>
<dbReference type="GO" id="GO:0043161">
    <property type="term" value="P:proteasome-mediated ubiquitin-dependent protein catabolic process"/>
    <property type="evidence" value="ECO:0000318"/>
    <property type="project" value="GO_Central"/>
</dbReference>
<name>T1EGZ1_HELRO</name>
<dbReference type="Gene3D" id="1.25.40.10">
    <property type="entry name" value="Tetratricopeptide repeat domain"/>
    <property type="match status" value="1"/>
</dbReference>
<dbReference type="EMBL" id="AMQM01004147">
    <property type="status" value="NOT_ANNOTATED_CDS"/>
    <property type="molecule type" value="Genomic_DNA"/>
</dbReference>
<comment type="catalytic activity">
    <reaction evidence="1">
        <text>S-ubiquitinyl-[E2 ubiquitin-conjugating enzyme]-L-cysteine + [acceptor protein]-L-lysine = [E2 ubiquitin-conjugating enzyme]-L-cysteine + N(6)-ubiquitinyl-[acceptor protein]-L-lysine.</text>
        <dbReference type="EC" id="2.3.2.27"/>
    </reaction>
</comment>
<dbReference type="EnsemblMetazoa" id="HelroT123811">
    <property type="protein sequence ID" value="HelroP123811"/>
    <property type="gene ID" value="HelroG123811"/>
</dbReference>
<evidence type="ECO:0000256" key="2">
    <source>
        <dbReference type="ARBA" id="ARBA00012483"/>
    </source>
</evidence>
<accession>T1EGZ1</accession>
<proteinExistence type="predicted"/>
<evidence type="ECO:0000256" key="1">
    <source>
        <dbReference type="ARBA" id="ARBA00000900"/>
    </source>
</evidence>
<dbReference type="GO" id="GO:0071218">
    <property type="term" value="P:cellular response to misfolded protein"/>
    <property type="evidence" value="ECO:0000318"/>
    <property type="project" value="GO_Central"/>
</dbReference>
<dbReference type="SMART" id="SM00028">
    <property type="entry name" value="TPR"/>
    <property type="match status" value="3"/>
</dbReference>
<dbReference type="InterPro" id="IPR045202">
    <property type="entry name" value="CHIP_RING-Ubox"/>
</dbReference>
<protein>
    <recommendedName>
        <fullName evidence="7">E3 ubiquitin-protein ligase CHIP</fullName>
        <ecNumber evidence="2">2.3.2.27</ecNumber>
    </recommendedName>
    <alternativeName>
        <fullName evidence="8">RING-type E3 ubiquitin transferase CHIP</fullName>
    </alternativeName>
</protein>
<dbReference type="Proteomes" id="UP000015101">
    <property type="component" value="Unassembled WGS sequence"/>
</dbReference>
<evidence type="ECO:0000313" key="11">
    <source>
        <dbReference type="EnsemblMetazoa" id="HelroP123811"/>
    </source>
</evidence>
<dbReference type="OrthoDB" id="629492at2759"/>
<dbReference type="InterPro" id="IPR011990">
    <property type="entry name" value="TPR-like_helical_dom_sf"/>
</dbReference>
<dbReference type="HOGENOM" id="CLU_056455_1_0_1"/>
<dbReference type="InterPro" id="IPR019734">
    <property type="entry name" value="TPR_rpt"/>
</dbReference>
<sequence length="260" mass="30175">LKEKGNKFFFAKKFPEAIKCYTKAIDLNPNMAAFYTNRALCNLNLKQWTLVCQDCRIAIDLDPNKVKGYLYMGQALMEMRMYDESIASLTKANDLASNQKHCYTDEIHTLLRLAKKRKLLANEEAEYKSITELQTLLSRLLEEKKERFALIGLLAHLAFSYWLIKLMRAEMTDLFKKAEILKNNRNIPDVMCGKISFELIRDPVITPGGITYDRRDIEEHLLKVGHFDPITRCPLSFDQLIPNAAMKEVLDKYIKDNPWS</sequence>